<evidence type="ECO:0000313" key="3">
    <source>
        <dbReference type="EnsemblPlants" id="cds.novel_model_6144_5bd9a17a"/>
    </source>
</evidence>
<feature type="chain" id="PRO_5031150947" description="Transmembrane protein" evidence="2">
    <location>
        <begin position="28"/>
        <end position="111"/>
    </location>
</feature>
<organism evidence="3 4">
    <name type="scientific">Cannabis sativa</name>
    <name type="common">Hemp</name>
    <name type="synonym">Marijuana</name>
    <dbReference type="NCBI Taxonomy" id="3483"/>
    <lineage>
        <taxon>Eukaryota</taxon>
        <taxon>Viridiplantae</taxon>
        <taxon>Streptophyta</taxon>
        <taxon>Embryophyta</taxon>
        <taxon>Tracheophyta</taxon>
        <taxon>Spermatophyta</taxon>
        <taxon>Magnoliopsida</taxon>
        <taxon>eudicotyledons</taxon>
        <taxon>Gunneridae</taxon>
        <taxon>Pentapetalae</taxon>
        <taxon>rosids</taxon>
        <taxon>fabids</taxon>
        <taxon>Rosales</taxon>
        <taxon>Cannabaceae</taxon>
        <taxon>Cannabis</taxon>
    </lineage>
</organism>
<reference evidence="3" key="1">
    <citation type="submission" date="2018-11" db="EMBL/GenBank/DDBJ databases">
        <authorList>
            <person name="Grassa J C."/>
        </authorList>
    </citation>
    <scope>NUCLEOTIDE SEQUENCE [LARGE SCALE GENOMIC DNA]</scope>
</reference>
<name>A0A803R7W2_CANSA</name>
<keyword evidence="2" id="KW-0732">Signal</keyword>
<proteinExistence type="predicted"/>
<dbReference type="EMBL" id="UZAU01000683">
    <property type="status" value="NOT_ANNOTATED_CDS"/>
    <property type="molecule type" value="Genomic_DNA"/>
</dbReference>
<feature type="signal peptide" evidence="2">
    <location>
        <begin position="1"/>
        <end position="27"/>
    </location>
</feature>
<evidence type="ECO:0008006" key="5">
    <source>
        <dbReference type="Google" id="ProtNLM"/>
    </source>
</evidence>
<accession>A0A803R7W2</accession>
<dbReference type="AlphaFoldDB" id="A0A803R7W2"/>
<keyword evidence="4" id="KW-1185">Reference proteome</keyword>
<protein>
    <recommendedName>
        <fullName evidence="5">Transmembrane protein</fullName>
    </recommendedName>
</protein>
<dbReference type="Proteomes" id="UP000596661">
    <property type="component" value="Chromosome 8"/>
</dbReference>
<evidence type="ECO:0000313" key="4">
    <source>
        <dbReference type="Proteomes" id="UP000596661"/>
    </source>
</evidence>
<feature type="region of interest" description="Disordered" evidence="1">
    <location>
        <begin position="54"/>
        <end position="92"/>
    </location>
</feature>
<reference evidence="3" key="2">
    <citation type="submission" date="2021-03" db="UniProtKB">
        <authorList>
            <consortium name="EnsemblPlants"/>
        </authorList>
    </citation>
    <scope>IDENTIFICATION</scope>
</reference>
<evidence type="ECO:0000256" key="2">
    <source>
        <dbReference type="SAM" id="SignalP"/>
    </source>
</evidence>
<dbReference type="EnsemblPlants" id="novel_model_6144_5bd9a17a">
    <property type="protein sequence ID" value="cds.novel_model_6144_5bd9a17a"/>
    <property type="gene ID" value="novel_gene_3178_5bd9a17a"/>
</dbReference>
<sequence length="111" mass="12329">MSDQIKHLPLLLLLFLIMLSLSLPSLAHDSDHDDDQLGLSSKPRHFVTYSINNHDHHQNHLQSSIRKRSGGGSGIVSTRPHGKSASPSGKQPLLDLPLYFCWTLLLGFVLL</sequence>
<evidence type="ECO:0000256" key="1">
    <source>
        <dbReference type="SAM" id="MobiDB-lite"/>
    </source>
</evidence>
<dbReference type="Gramene" id="novel_model_6144_5bd9a17a">
    <property type="protein sequence ID" value="cds.novel_model_6144_5bd9a17a"/>
    <property type="gene ID" value="novel_gene_3178_5bd9a17a"/>
</dbReference>